<evidence type="ECO:0000256" key="11">
    <source>
        <dbReference type="ARBA" id="ARBA00023015"/>
    </source>
</evidence>
<dbReference type="Gene3D" id="3.40.50.10810">
    <property type="entry name" value="Tandem AAA-ATPase domain"/>
    <property type="match status" value="3"/>
</dbReference>
<dbReference type="GO" id="GO:0003677">
    <property type="term" value="F:DNA binding"/>
    <property type="evidence" value="ECO:0007669"/>
    <property type="project" value="UniProtKB-KW"/>
</dbReference>
<evidence type="ECO:0000256" key="2">
    <source>
        <dbReference type="ARBA" id="ARBA00008438"/>
    </source>
</evidence>
<feature type="domain" description="Helicase C-terminal" evidence="20">
    <location>
        <begin position="868"/>
        <end position="1030"/>
    </location>
</feature>
<dbReference type="Gene3D" id="3.40.50.300">
    <property type="entry name" value="P-loop containing nucleotide triphosphate hydrolases"/>
    <property type="match status" value="1"/>
</dbReference>
<dbReference type="PROSITE" id="PS00518">
    <property type="entry name" value="ZF_RING_1"/>
    <property type="match status" value="1"/>
</dbReference>
<dbReference type="InterPro" id="IPR027417">
    <property type="entry name" value="P-loop_NTPase"/>
</dbReference>
<dbReference type="Gene3D" id="3.30.40.10">
    <property type="entry name" value="Zinc/RING finger domain, C3HC4 (zinc finger)"/>
    <property type="match status" value="1"/>
</dbReference>
<evidence type="ECO:0000256" key="3">
    <source>
        <dbReference type="ARBA" id="ARBA00022723"/>
    </source>
</evidence>
<dbReference type="GO" id="GO:0005634">
    <property type="term" value="C:nucleus"/>
    <property type="evidence" value="ECO:0007669"/>
    <property type="project" value="UniProtKB-SubCell"/>
</dbReference>
<dbReference type="FunFam" id="3.40.50.10810:FF:000071">
    <property type="entry name" value="SNF2 domain-containing protein / helicase domain-containing protein / zinc finger protein-like protein"/>
    <property type="match status" value="1"/>
</dbReference>
<feature type="domain" description="RING-type" evidence="18">
    <location>
        <begin position="745"/>
        <end position="781"/>
    </location>
</feature>
<feature type="compositionally biased region" description="Polar residues" evidence="17">
    <location>
        <begin position="130"/>
        <end position="139"/>
    </location>
</feature>
<keyword evidence="15" id="KW-0539">Nucleus</keyword>
<dbReference type="SMART" id="SM00487">
    <property type="entry name" value="DEXDc"/>
    <property type="match status" value="1"/>
</dbReference>
<organism evidence="21 22">
    <name type="scientific">Durio zibethinus</name>
    <name type="common">Durian</name>
    <dbReference type="NCBI Taxonomy" id="66656"/>
    <lineage>
        <taxon>Eukaryota</taxon>
        <taxon>Viridiplantae</taxon>
        <taxon>Streptophyta</taxon>
        <taxon>Embryophyta</taxon>
        <taxon>Tracheophyta</taxon>
        <taxon>Spermatophyta</taxon>
        <taxon>Magnoliopsida</taxon>
        <taxon>eudicotyledons</taxon>
        <taxon>Gunneridae</taxon>
        <taxon>Pentapetalae</taxon>
        <taxon>rosids</taxon>
        <taxon>malvids</taxon>
        <taxon>Malvales</taxon>
        <taxon>Malvaceae</taxon>
        <taxon>Helicteroideae</taxon>
        <taxon>Durio</taxon>
    </lineage>
</organism>
<keyword evidence="10" id="KW-0156">Chromatin regulator</keyword>
<feature type="region of interest" description="Disordered" evidence="17">
    <location>
        <begin position="856"/>
        <end position="875"/>
    </location>
</feature>
<keyword evidence="3" id="KW-0479">Metal-binding</keyword>
<dbReference type="SUPFAM" id="SSF52540">
    <property type="entry name" value="P-loop containing nucleoside triphosphate hydrolases"/>
    <property type="match status" value="2"/>
</dbReference>
<dbReference type="SMART" id="SM00184">
    <property type="entry name" value="RING"/>
    <property type="match status" value="1"/>
</dbReference>
<feature type="domain" description="Helicase ATP-binding" evidence="19">
    <location>
        <begin position="314"/>
        <end position="585"/>
    </location>
</feature>
<protein>
    <submittedName>
        <fullName evidence="22">Helicase-like transcription factor CHR28 isoform X1</fullName>
    </submittedName>
</protein>
<dbReference type="InterPro" id="IPR014001">
    <property type="entry name" value="Helicase_ATP-bd"/>
</dbReference>
<dbReference type="GO" id="GO:0005524">
    <property type="term" value="F:ATP binding"/>
    <property type="evidence" value="ECO:0007669"/>
    <property type="project" value="UniProtKB-KW"/>
</dbReference>
<evidence type="ECO:0000256" key="5">
    <source>
        <dbReference type="ARBA" id="ARBA00022771"/>
    </source>
</evidence>
<evidence type="ECO:0000259" key="18">
    <source>
        <dbReference type="PROSITE" id="PS50089"/>
    </source>
</evidence>
<evidence type="ECO:0000256" key="4">
    <source>
        <dbReference type="ARBA" id="ARBA00022741"/>
    </source>
</evidence>
<feature type="region of interest" description="Disordered" evidence="17">
    <location>
        <begin position="366"/>
        <end position="390"/>
    </location>
</feature>
<keyword evidence="14" id="KW-0804">Transcription</keyword>
<dbReference type="InterPro" id="IPR038718">
    <property type="entry name" value="SNF2-like_sf"/>
</dbReference>
<dbReference type="GO" id="GO:0004386">
    <property type="term" value="F:helicase activity"/>
    <property type="evidence" value="ECO:0007669"/>
    <property type="project" value="UniProtKB-KW"/>
</dbReference>
<comment type="subcellular location">
    <subcellularLocation>
        <location evidence="1">Nucleus</location>
    </subcellularLocation>
</comment>
<feature type="compositionally biased region" description="Basic and acidic residues" evidence="17">
    <location>
        <begin position="378"/>
        <end position="390"/>
    </location>
</feature>
<keyword evidence="8" id="KW-0862">Zinc</keyword>
<dbReference type="SUPFAM" id="SSF57850">
    <property type="entry name" value="RING/U-box"/>
    <property type="match status" value="1"/>
</dbReference>
<dbReference type="GO" id="GO:0008094">
    <property type="term" value="F:ATP-dependent activity, acting on DNA"/>
    <property type="evidence" value="ECO:0007669"/>
    <property type="project" value="TreeGrafter"/>
</dbReference>
<evidence type="ECO:0000256" key="14">
    <source>
        <dbReference type="ARBA" id="ARBA00023163"/>
    </source>
</evidence>
<keyword evidence="11" id="KW-0805">Transcription regulation</keyword>
<dbReference type="PROSITE" id="PS51194">
    <property type="entry name" value="HELICASE_CTER"/>
    <property type="match status" value="1"/>
</dbReference>
<reference evidence="22" key="1">
    <citation type="submission" date="2025-08" db="UniProtKB">
        <authorList>
            <consortium name="RefSeq"/>
        </authorList>
    </citation>
    <scope>IDENTIFICATION</scope>
    <source>
        <tissue evidence="22">Fruit stalk</tissue>
    </source>
</reference>
<keyword evidence="21" id="KW-1185">Reference proteome</keyword>
<evidence type="ECO:0000256" key="10">
    <source>
        <dbReference type="ARBA" id="ARBA00022853"/>
    </source>
</evidence>
<keyword evidence="12" id="KW-0238">DNA-binding</keyword>
<dbReference type="PANTHER" id="PTHR45626">
    <property type="entry name" value="TRANSCRIPTION TERMINATION FACTOR 2-RELATED"/>
    <property type="match status" value="1"/>
</dbReference>
<dbReference type="PANTHER" id="PTHR45626:SF24">
    <property type="entry name" value="HELICASE-LIKE TRANSCRIPTION FACTOR CHR28-RELATED"/>
    <property type="match status" value="1"/>
</dbReference>
<evidence type="ECO:0000256" key="12">
    <source>
        <dbReference type="ARBA" id="ARBA00023125"/>
    </source>
</evidence>
<dbReference type="InterPro" id="IPR049730">
    <property type="entry name" value="SNF2/RAD54-like_C"/>
</dbReference>
<evidence type="ECO:0000256" key="13">
    <source>
        <dbReference type="ARBA" id="ARBA00023158"/>
    </source>
</evidence>
<dbReference type="InterPro" id="IPR000330">
    <property type="entry name" value="SNF2_N"/>
</dbReference>
<dbReference type="GO" id="GO:0016787">
    <property type="term" value="F:hydrolase activity"/>
    <property type="evidence" value="ECO:0007669"/>
    <property type="project" value="UniProtKB-KW"/>
</dbReference>
<evidence type="ECO:0000256" key="17">
    <source>
        <dbReference type="SAM" id="MobiDB-lite"/>
    </source>
</evidence>
<dbReference type="KEGG" id="dzi:111282036"/>
<dbReference type="InterPro" id="IPR050628">
    <property type="entry name" value="SNF2_RAD54_helicase_TF"/>
</dbReference>
<keyword evidence="4" id="KW-0547">Nucleotide-binding</keyword>
<evidence type="ECO:0000313" key="21">
    <source>
        <dbReference type="Proteomes" id="UP000515121"/>
    </source>
</evidence>
<keyword evidence="5 16" id="KW-0863">Zinc-finger</keyword>
<dbReference type="Proteomes" id="UP000515121">
    <property type="component" value="Unplaced"/>
</dbReference>
<dbReference type="OrthoDB" id="448448at2759"/>
<accession>A0A6P5XDD5</accession>
<keyword evidence="9" id="KW-0067">ATP-binding</keyword>
<name>A0A6P5XDD5_DURZI</name>
<dbReference type="PROSITE" id="PS50089">
    <property type="entry name" value="ZF_RING_2"/>
    <property type="match status" value="1"/>
</dbReference>
<dbReference type="CDD" id="cd18793">
    <property type="entry name" value="SF2_C_SNF"/>
    <property type="match status" value="1"/>
</dbReference>
<dbReference type="InterPro" id="IPR017907">
    <property type="entry name" value="Znf_RING_CS"/>
</dbReference>
<evidence type="ECO:0000256" key="7">
    <source>
        <dbReference type="ARBA" id="ARBA00022806"/>
    </source>
</evidence>
<dbReference type="Pfam" id="PF00271">
    <property type="entry name" value="Helicase_C"/>
    <property type="match status" value="1"/>
</dbReference>
<dbReference type="PROSITE" id="PS51192">
    <property type="entry name" value="HELICASE_ATP_BIND_1"/>
    <property type="match status" value="1"/>
</dbReference>
<evidence type="ECO:0000259" key="20">
    <source>
        <dbReference type="PROSITE" id="PS51194"/>
    </source>
</evidence>
<dbReference type="InterPro" id="IPR013083">
    <property type="entry name" value="Znf_RING/FYVE/PHD"/>
</dbReference>
<dbReference type="GO" id="GO:0006281">
    <property type="term" value="P:DNA repair"/>
    <property type="evidence" value="ECO:0007669"/>
    <property type="project" value="TreeGrafter"/>
</dbReference>
<dbReference type="InterPro" id="IPR001650">
    <property type="entry name" value="Helicase_C-like"/>
</dbReference>
<evidence type="ECO:0000256" key="16">
    <source>
        <dbReference type="PROSITE-ProRule" id="PRU00175"/>
    </source>
</evidence>
<evidence type="ECO:0000256" key="1">
    <source>
        <dbReference type="ARBA" id="ARBA00004123"/>
    </source>
</evidence>
<dbReference type="Pfam" id="PF00176">
    <property type="entry name" value="SNF2-rel_dom"/>
    <property type="match status" value="1"/>
</dbReference>
<dbReference type="CDD" id="cd18008">
    <property type="entry name" value="DEXDc_SHPRH-like"/>
    <property type="match status" value="1"/>
</dbReference>
<dbReference type="RefSeq" id="XP_022725667.1">
    <property type="nucleotide sequence ID" value="XM_022869932.1"/>
</dbReference>
<proteinExistence type="inferred from homology"/>
<keyword evidence="13" id="KW-0943">RNA-mediated gene silencing</keyword>
<keyword evidence="7" id="KW-0347">Helicase</keyword>
<dbReference type="FunFam" id="3.40.50.10810:FF:000068">
    <property type="entry name" value="SNF2 domain-containing protein / helicase domain-containing protein / zinc finger protein-like protein"/>
    <property type="match status" value="1"/>
</dbReference>
<dbReference type="SMART" id="SM00490">
    <property type="entry name" value="HELICc"/>
    <property type="match status" value="1"/>
</dbReference>
<dbReference type="GeneID" id="111282036"/>
<evidence type="ECO:0000256" key="8">
    <source>
        <dbReference type="ARBA" id="ARBA00022833"/>
    </source>
</evidence>
<evidence type="ECO:0000259" key="19">
    <source>
        <dbReference type="PROSITE" id="PS51192"/>
    </source>
</evidence>
<evidence type="ECO:0000256" key="9">
    <source>
        <dbReference type="ARBA" id="ARBA00022840"/>
    </source>
</evidence>
<dbReference type="AlphaFoldDB" id="A0A6P5XDD5"/>
<evidence type="ECO:0000256" key="6">
    <source>
        <dbReference type="ARBA" id="ARBA00022801"/>
    </source>
</evidence>
<dbReference type="GO" id="GO:0008270">
    <property type="term" value="F:zinc ion binding"/>
    <property type="evidence" value="ECO:0007669"/>
    <property type="project" value="UniProtKB-KW"/>
</dbReference>
<dbReference type="GO" id="GO:0080188">
    <property type="term" value="P:gene silencing by siRNA-directed DNA methylation"/>
    <property type="evidence" value="ECO:0007669"/>
    <property type="project" value="UniProtKB-ARBA"/>
</dbReference>
<feature type="region of interest" description="Disordered" evidence="17">
    <location>
        <begin position="129"/>
        <end position="151"/>
    </location>
</feature>
<gene>
    <name evidence="22" type="primary">LOC111282036</name>
</gene>
<comment type="similarity">
    <text evidence="2">Belongs to the SNF2/RAD54 helicase family. RAD16 subfamily.</text>
</comment>
<evidence type="ECO:0000313" key="22">
    <source>
        <dbReference type="RefSeq" id="XP_022725667.1"/>
    </source>
</evidence>
<evidence type="ECO:0000256" key="15">
    <source>
        <dbReference type="ARBA" id="ARBA00023242"/>
    </source>
</evidence>
<dbReference type="InterPro" id="IPR001841">
    <property type="entry name" value="Znf_RING"/>
</dbReference>
<sequence length="1036" mass="114601">MKNPNQWNLLSASAKDKKSNFSTLMAAMNSIDISSSNSELEIEDVGNKNTSSLRVLPEWAVTHGTNSRSTGYARQSQKIPSPNQARFSNLNSSNVNNHSWLKVLTNDPSDKVKASTQLIALDDGPEYFTGNGNIGQPRTANPGIAKGSGSDFEKLTSQKALKRILPPSLQLSGPSSKSDNLVENVSSNQILDAHGSSNHLAGPSFSNSQGYMRDHYSRGNNAEVMYRNTSRILPPSLMLGKSVNYTQFAGSNDPLYRAGVSEERVPVNDERMIYQAALEDLNQPKVEATLPDGLLSVPLLRHQKIALHWMLHRETRSGYCLGGILADDQGLGKTISMIALIQMQKFLESKLKSEDLAKHKTVALNLDDDDHSGTGGSDKVKQNGESDDTKSILEVSTSTGAFSRQRLPAGTLVVCPASVLRQWARELDDKVAEESKLSVLIYHGGSRTKDPSELAKYDVVLTTYSIVTNEVPKQAIVDDDESYEKSGEKYGLSSEFSINKKRKKTSNVGKKGKKGSVIDSSAGALARVNWFRVILDEAQTIKNHRTQVARACCSLRAKRRWCLSGTPMQNAIDDLYSYFRFLKHEPYFLYKAFCNGIKVPIARDYVKGYKKLQAVLKTVMLRRTKATLVNGEPIIKLPPKSIQMSKVDFTAEERAFYIQLEADSRSQFKAYAAAGTVNQNYANILLMLLRLRQACDHPLLVKGFNSDSFRNSDSLGQVSVEMAKRLPREMLINLLNCLETSFAICLVCNDPPDDAVVTMCGHVFCYQCVSEYLTGDDNMCPSPACKEQLGADVVFSKATFRSCITEDLNGSPMHPQLFEKSVILQDEYSSSKIKNVIEILQSRCLLKNSSSELQSSIGCSETSSSSEHTTDYSSSLADGPIKAIVFSQWTSMLDLVAQSLRNHSINFRRLDGTMSLAARDRSVKDFNTDPEVTVMLMSLKAGNLGLNMVAASHVILLDLWWNPTTEDQAIDRTHRIGQTRPVTVSRITVKNTVEDRILSLQEEKRKMVASAFGEDQSGCSAARLTVEDLRYLFMGD</sequence>
<dbReference type="Pfam" id="PF13920">
    <property type="entry name" value="zf-C3HC4_3"/>
    <property type="match status" value="1"/>
</dbReference>
<keyword evidence="6" id="KW-0378">Hydrolase</keyword>